<accession>A0A392W3A4</accession>
<evidence type="ECO:0000313" key="2">
    <source>
        <dbReference type="EMBL" id="MCI94787.1"/>
    </source>
</evidence>
<feature type="domain" description="Retrotransposon gag" evidence="1">
    <location>
        <begin position="15"/>
        <end position="53"/>
    </location>
</feature>
<organism evidence="2 3">
    <name type="scientific">Trifolium medium</name>
    <dbReference type="NCBI Taxonomy" id="97028"/>
    <lineage>
        <taxon>Eukaryota</taxon>
        <taxon>Viridiplantae</taxon>
        <taxon>Streptophyta</taxon>
        <taxon>Embryophyta</taxon>
        <taxon>Tracheophyta</taxon>
        <taxon>Spermatophyta</taxon>
        <taxon>Magnoliopsida</taxon>
        <taxon>eudicotyledons</taxon>
        <taxon>Gunneridae</taxon>
        <taxon>Pentapetalae</taxon>
        <taxon>rosids</taxon>
        <taxon>fabids</taxon>
        <taxon>Fabales</taxon>
        <taxon>Fabaceae</taxon>
        <taxon>Papilionoideae</taxon>
        <taxon>50 kb inversion clade</taxon>
        <taxon>NPAAA clade</taxon>
        <taxon>Hologalegina</taxon>
        <taxon>IRL clade</taxon>
        <taxon>Trifolieae</taxon>
        <taxon>Trifolium</taxon>
    </lineage>
</organism>
<reference evidence="2 3" key="1">
    <citation type="journal article" date="2018" name="Front. Plant Sci.">
        <title>Red Clover (Trifolium pratense) and Zigzag Clover (T. medium) - A Picture of Genomic Similarities and Differences.</title>
        <authorList>
            <person name="Dluhosova J."/>
            <person name="Istvanek J."/>
            <person name="Nedelnik J."/>
            <person name="Repkova J."/>
        </authorList>
    </citation>
    <scope>NUCLEOTIDE SEQUENCE [LARGE SCALE GENOMIC DNA]</scope>
    <source>
        <strain evidence="3">cv. 10/8</strain>
        <tissue evidence="2">Leaf</tissue>
    </source>
</reference>
<dbReference type="InterPro" id="IPR005162">
    <property type="entry name" value="Retrotrans_gag_dom"/>
</dbReference>
<dbReference type="Proteomes" id="UP000265520">
    <property type="component" value="Unassembled WGS sequence"/>
</dbReference>
<sequence length="56" mass="6618">MGCTEENKIILGTYVLREEANHWWRNAKLRLGAGDVVITWEMFKGEFLRKYFPADI</sequence>
<proteinExistence type="predicted"/>
<feature type="non-terminal residue" evidence="2">
    <location>
        <position position="56"/>
    </location>
</feature>
<dbReference type="AlphaFoldDB" id="A0A392W3A4"/>
<name>A0A392W3A4_9FABA</name>
<evidence type="ECO:0000259" key="1">
    <source>
        <dbReference type="Pfam" id="PF03732"/>
    </source>
</evidence>
<comment type="caution">
    <text evidence="2">The sequence shown here is derived from an EMBL/GenBank/DDBJ whole genome shotgun (WGS) entry which is preliminary data.</text>
</comment>
<dbReference type="Pfam" id="PF03732">
    <property type="entry name" value="Retrotrans_gag"/>
    <property type="match status" value="1"/>
</dbReference>
<keyword evidence="3" id="KW-1185">Reference proteome</keyword>
<dbReference type="EMBL" id="LXQA011366486">
    <property type="protein sequence ID" value="MCI94787.1"/>
    <property type="molecule type" value="Genomic_DNA"/>
</dbReference>
<protein>
    <recommendedName>
        <fullName evidence="1">Retrotransposon gag domain-containing protein</fullName>
    </recommendedName>
</protein>
<evidence type="ECO:0000313" key="3">
    <source>
        <dbReference type="Proteomes" id="UP000265520"/>
    </source>
</evidence>